<dbReference type="Proteomes" id="UP000887116">
    <property type="component" value="Unassembled WGS sequence"/>
</dbReference>
<evidence type="ECO:0000313" key="1">
    <source>
        <dbReference type="EMBL" id="GFQ77952.1"/>
    </source>
</evidence>
<keyword evidence="2" id="KW-1185">Reference proteome</keyword>
<organism evidence="1 2">
    <name type="scientific">Trichonephila clavata</name>
    <name type="common">Joro spider</name>
    <name type="synonym">Nephila clavata</name>
    <dbReference type="NCBI Taxonomy" id="2740835"/>
    <lineage>
        <taxon>Eukaryota</taxon>
        <taxon>Metazoa</taxon>
        <taxon>Ecdysozoa</taxon>
        <taxon>Arthropoda</taxon>
        <taxon>Chelicerata</taxon>
        <taxon>Arachnida</taxon>
        <taxon>Araneae</taxon>
        <taxon>Araneomorphae</taxon>
        <taxon>Entelegynae</taxon>
        <taxon>Araneoidea</taxon>
        <taxon>Nephilidae</taxon>
        <taxon>Trichonephila</taxon>
    </lineage>
</organism>
<proteinExistence type="predicted"/>
<dbReference type="EMBL" id="BMAO01021862">
    <property type="protein sequence ID" value="GFQ77952.1"/>
    <property type="molecule type" value="Genomic_DNA"/>
</dbReference>
<comment type="caution">
    <text evidence="1">The sequence shown here is derived from an EMBL/GenBank/DDBJ whole genome shotgun (WGS) entry which is preliminary data.</text>
</comment>
<dbReference type="AlphaFoldDB" id="A0A8X6FF64"/>
<reference evidence="1" key="1">
    <citation type="submission" date="2020-07" db="EMBL/GenBank/DDBJ databases">
        <title>Multicomponent nature underlies the extraordinary mechanical properties of spider dragline silk.</title>
        <authorList>
            <person name="Kono N."/>
            <person name="Nakamura H."/>
            <person name="Mori M."/>
            <person name="Yoshida Y."/>
            <person name="Ohtoshi R."/>
            <person name="Malay A.D."/>
            <person name="Moran D.A.P."/>
            <person name="Tomita M."/>
            <person name="Numata K."/>
            <person name="Arakawa K."/>
        </authorList>
    </citation>
    <scope>NUCLEOTIDE SEQUENCE</scope>
</reference>
<sequence>MVRVDESATTTAIQRSGDCVFEYYVDGRSIGEYRTAEVAAPSGGHLGRCDRLGFRQAMLQRPCGEGPKIHSKNQGKKRGGGAKCFLESIVCVTLEEEMLR</sequence>
<name>A0A8X6FF64_TRICU</name>
<protein>
    <submittedName>
        <fullName evidence="1">Uncharacterized protein</fullName>
    </submittedName>
</protein>
<evidence type="ECO:0000313" key="2">
    <source>
        <dbReference type="Proteomes" id="UP000887116"/>
    </source>
</evidence>
<dbReference type="OrthoDB" id="10423378at2759"/>
<gene>
    <name evidence="1" type="ORF">TNCT_265121</name>
</gene>
<accession>A0A8X6FF64</accession>